<dbReference type="PANTHER" id="PTHR12871">
    <property type="entry name" value="BETA-1,2-N-ACETYLGLUCOSAMINYLTRANSFERASE II"/>
    <property type="match status" value="1"/>
</dbReference>
<comment type="cofactor">
    <cofactor evidence="1 24">
        <name>Mn(2+)</name>
        <dbReference type="ChEBI" id="CHEBI:29035"/>
    </cofactor>
</comment>
<evidence type="ECO:0000256" key="18">
    <source>
        <dbReference type="ARBA" id="ARBA00029663"/>
    </source>
</evidence>
<name>A0A8T2SB61_CERRI</name>
<evidence type="ECO:0000256" key="21">
    <source>
        <dbReference type="ARBA" id="ARBA00032915"/>
    </source>
</evidence>
<feature type="transmembrane region" description="Helical" evidence="26">
    <location>
        <begin position="21"/>
        <end position="42"/>
    </location>
</feature>
<evidence type="ECO:0000256" key="20">
    <source>
        <dbReference type="ARBA" id="ARBA00032552"/>
    </source>
</evidence>
<evidence type="ECO:0000256" key="12">
    <source>
        <dbReference type="ARBA" id="ARBA00022989"/>
    </source>
</evidence>
<evidence type="ECO:0000256" key="4">
    <source>
        <dbReference type="ARBA" id="ARBA00011011"/>
    </source>
</evidence>
<evidence type="ECO:0000256" key="10">
    <source>
        <dbReference type="ARBA" id="ARBA00022723"/>
    </source>
</evidence>
<keyword evidence="9 26" id="KW-0812">Transmembrane</keyword>
<evidence type="ECO:0000256" key="6">
    <source>
        <dbReference type="ARBA" id="ARBA00014817"/>
    </source>
</evidence>
<dbReference type="Gene3D" id="3.90.550.10">
    <property type="entry name" value="Spore Coat Polysaccharide Biosynthesis Protein SpsA, Chain A"/>
    <property type="match status" value="1"/>
</dbReference>
<keyword evidence="28" id="KW-1185">Reference proteome</keyword>
<keyword evidence="14 26" id="KW-0472">Membrane</keyword>
<keyword evidence="8" id="KW-0808">Transferase</keyword>
<dbReference type="GO" id="GO:0005795">
    <property type="term" value="C:Golgi stack"/>
    <property type="evidence" value="ECO:0007669"/>
    <property type="project" value="InterPro"/>
</dbReference>
<feature type="disulfide bond" evidence="25">
    <location>
        <begin position="201"/>
        <end position="209"/>
    </location>
</feature>
<evidence type="ECO:0000256" key="23">
    <source>
        <dbReference type="PIRSR" id="PIRSR607754-1"/>
    </source>
</evidence>
<dbReference type="EC" id="2.4.1.143" evidence="5"/>
<evidence type="ECO:0000256" key="17">
    <source>
        <dbReference type="ARBA" id="ARBA00023211"/>
    </source>
</evidence>
<comment type="caution">
    <text evidence="27">The sequence shown here is derived from an EMBL/GenBank/DDBJ whole genome shotgun (WGS) entry which is preliminary data.</text>
</comment>
<feature type="disulfide bond" evidence="25">
    <location>
        <begin position="331"/>
        <end position="435"/>
    </location>
</feature>
<keyword evidence="10 24" id="KW-0479">Metal-binding</keyword>
<evidence type="ECO:0000256" key="7">
    <source>
        <dbReference type="ARBA" id="ARBA00022676"/>
    </source>
</evidence>
<evidence type="ECO:0000256" key="19">
    <source>
        <dbReference type="ARBA" id="ARBA00031203"/>
    </source>
</evidence>
<evidence type="ECO:0000256" key="24">
    <source>
        <dbReference type="PIRSR" id="PIRSR607754-2"/>
    </source>
</evidence>
<evidence type="ECO:0000256" key="5">
    <source>
        <dbReference type="ARBA" id="ARBA00012613"/>
    </source>
</evidence>
<comment type="pathway">
    <text evidence="3">Protein modification; protein glycosylation.</text>
</comment>
<feature type="binding site" evidence="24">
    <location>
        <position position="366"/>
    </location>
    <ligand>
        <name>Mn(2+)</name>
        <dbReference type="ChEBI" id="CHEBI:29035"/>
    </ligand>
</feature>
<keyword evidence="12 26" id="KW-1133">Transmembrane helix</keyword>
<evidence type="ECO:0000256" key="11">
    <source>
        <dbReference type="ARBA" id="ARBA00022968"/>
    </source>
</evidence>
<evidence type="ECO:0000256" key="25">
    <source>
        <dbReference type="PIRSR" id="PIRSR607754-3"/>
    </source>
</evidence>
<comment type="catalytic activity">
    <reaction evidence="22">
        <text>an N(4)-{beta-D-GlcNAc-(1-&gt;2)-alpha-D-Man-(1-&gt;3)-[alpha-D-Man-(1-&gt;6)]-beta-D-Man-(1-&gt;4)-beta-D-GlcNAc-(1-&gt;4)-beta-D-GlcNAc}-L-asparaginyl-[protein] + UDP-N-acetyl-alpha-D-glucosamine = N(4)-{beta-D-GlcNAc-(1-&gt;2)-alpha-D-Man-(1-&gt;3)-[beta-D-GlcNAc-(1-&gt;2)-alpha-D-Man-(1-&gt;6)]-beta-D-Man-(1-&gt;4)-beta-D-GlcNAc-(1-&gt;4)-beta-D-GlcNAc}-L-asparaginyl-[protein] + UDP + H(+)</text>
        <dbReference type="Rhea" id="RHEA:12941"/>
        <dbReference type="Rhea" id="RHEA-COMP:13526"/>
        <dbReference type="Rhea" id="RHEA-COMP:14369"/>
        <dbReference type="ChEBI" id="CHEBI:15378"/>
        <dbReference type="ChEBI" id="CHEBI:57705"/>
        <dbReference type="ChEBI" id="CHEBI:58223"/>
        <dbReference type="ChEBI" id="CHEBI:60615"/>
        <dbReference type="ChEBI" id="CHEBI:60651"/>
        <dbReference type="EC" id="2.4.1.143"/>
    </reaction>
</comment>
<evidence type="ECO:0000256" key="13">
    <source>
        <dbReference type="ARBA" id="ARBA00023034"/>
    </source>
</evidence>
<comment type="similarity">
    <text evidence="4">Belongs to the glycosyltransferase 16 (GT16) protein family.</text>
</comment>
<keyword evidence="15 25" id="KW-1015">Disulfide bond</keyword>
<sequence length="458" mass="52607">MSPLHRSKWLLLWKLGISRRCLLIVSLQAGFIVAFFIVHLLFIRKSSLRSGALHVPREGAYLRFSSLCPQVKVSKDNSADKLPWKIRQNMFLPRNELSWALQRRNALPPRNLDLFPVLPADHIVIVLYVHNRPAYLKVALEGLSKVVGISEALLVVSHDGFFPEMNSLVESINFCQVKQLFAPFSPHIFPDSFPGTSLGDCNKADEHNCTGDVDQYGNYRAPRIVSLKHHWWWMMNTVWDGLLETHNYSSHILFIEEDHFLFPNALMNIRALTAMKACKCPSCYMANLAPADVNFKGERRPILVADKIGNVGYAFNRSIWRKIHQYADEFCSFDDYNWDITMWVAVYPEWEGAAYSLRGPRRSAQHFGKCGLHQGQKAGEPPCFDEGGQMPPVEEEDNYYNSNPDWLVRHSIIRGYDRGFKGWGGWGDKRDRNLCLDFASMYHMGVNTEQMHNRGSLR</sequence>
<feature type="disulfide bond" evidence="25">
    <location>
        <begin position="280"/>
        <end position="283"/>
    </location>
</feature>
<keyword evidence="13" id="KW-0333">Golgi apparatus</keyword>
<dbReference type="InterPro" id="IPR007754">
    <property type="entry name" value="GlcNAc_II"/>
</dbReference>
<evidence type="ECO:0000256" key="16">
    <source>
        <dbReference type="ARBA" id="ARBA00023180"/>
    </source>
</evidence>
<dbReference type="SUPFAM" id="SSF53448">
    <property type="entry name" value="Nucleotide-diphospho-sugar transferases"/>
    <property type="match status" value="1"/>
</dbReference>
<feature type="binding site" evidence="24">
    <location>
        <position position="258"/>
    </location>
    <ligand>
        <name>Mn(2+)</name>
        <dbReference type="ChEBI" id="CHEBI:29035"/>
    </ligand>
</feature>
<evidence type="ECO:0000256" key="9">
    <source>
        <dbReference type="ARBA" id="ARBA00022692"/>
    </source>
</evidence>
<dbReference type="PANTHER" id="PTHR12871:SF0">
    <property type="entry name" value="ALPHA-1,6-MANNOSYL-GLYCOPROTEIN 2-BETA-N-ACETYLGLUCOSAMINYLTRANSFERASE"/>
    <property type="match status" value="1"/>
</dbReference>
<dbReference type="OrthoDB" id="6019616at2759"/>
<protein>
    <recommendedName>
        <fullName evidence="6">Alpha-1,6-mannosyl-glycoprotein 2-beta-N-acetylglucosaminyltransferase</fullName>
        <ecNumber evidence="5">2.4.1.143</ecNumber>
    </recommendedName>
    <alternativeName>
        <fullName evidence="21">Beta-1,2-N-acetylglucosaminyltransferase II</fullName>
    </alternativeName>
    <alternativeName>
        <fullName evidence="20">GlcNAc-T II</fullName>
    </alternativeName>
    <alternativeName>
        <fullName evidence="19">Mannoside acetylglucosaminyltransferase 2</fullName>
    </alternativeName>
    <alternativeName>
        <fullName evidence="18">N-glycosyl-oligosaccharide-glycoprotein N-acetylglucosaminyltransferase II</fullName>
    </alternativeName>
</protein>
<dbReference type="Pfam" id="PF05060">
    <property type="entry name" value="MGAT2"/>
    <property type="match status" value="1"/>
</dbReference>
<evidence type="ECO:0000256" key="26">
    <source>
        <dbReference type="SAM" id="Phobius"/>
    </source>
</evidence>
<keyword evidence="17 24" id="KW-0464">Manganese</keyword>
<comment type="subcellular location">
    <subcellularLocation>
        <location evidence="2">Golgi apparatus membrane</location>
        <topology evidence="2">Single-pass type II membrane protein</topology>
    </subcellularLocation>
</comment>
<dbReference type="GO" id="GO:0046872">
    <property type="term" value="F:metal ion binding"/>
    <property type="evidence" value="ECO:0007669"/>
    <property type="project" value="UniProtKB-KW"/>
</dbReference>
<evidence type="ECO:0000256" key="3">
    <source>
        <dbReference type="ARBA" id="ARBA00004922"/>
    </source>
</evidence>
<evidence type="ECO:0000256" key="1">
    <source>
        <dbReference type="ARBA" id="ARBA00001936"/>
    </source>
</evidence>
<gene>
    <name evidence="27" type="ORF">KP509_21G022900</name>
</gene>
<dbReference type="InterPro" id="IPR029044">
    <property type="entry name" value="Nucleotide-diphossugar_trans"/>
</dbReference>
<dbReference type="EMBL" id="CM035426">
    <property type="protein sequence ID" value="KAH7314833.1"/>
    <property type="molecule type" value="Genomic_DNA"/>
</dbReference>
<evidence type="ECO:0000256" key="22">
    <source>
        <dbReference type="ARBA" id="ARBA00093257"/>
    </source>
</evidence>
<keyword evidence="16" id="KW-0325">Glycoprotein</keyword>
<dbReference type="Proteomes" id="UP000825935">
    <property type="component" value="Chromosome 21"/>
</dbReference>
<dbReference type="AlphaFoldDB" id="A0A8T2SB61"/>
<dbReference type="GO" id="GO:0000139">
    <property type="term" value="C:Golgi membrane"/>
    <property type="evidence" value="ECO:0007669"/>
    <property type="project" value="UniProtKB-SubCell"/>
</dbReference>
<organism evidence="27 28">
    <name type="scientific">Ceratopteris richardii</name>
    <name type="common">Triangle waterfern</name>
    <dbReference type="NCBI Taxonomy" id="49495"/>
    <lineage>
        <taxon>Eukaryota</taxon>
        <taxon>Viridiplantae</taxon>
        <taxon>Streptophyta</taxon>
        <taxon>Embryophyta</taxon>
        <taxon>Tracheophyta</taxon>
        <taxon>Polypodiopsida</taxon>
        <taxon>Polypodiidae</taxon>
        <taxon>Polypodiales</taxon>
        <taxon>Pteridineae</taxon>
        <taxon>Pteridaceae</taxon>
        <taxon>Parkerioideae</taxon>
        <taxon>Ceratopteris</taxon>
    </lineage>
</organism>
<evidence type="ECO:0000256" key="15">
    <source>
        <dbReference type="ARBA" id="ARBA00023157"/>
    </source>
</evidence>
<evidence type="ECO:0000313" key="27">
    <source>
        <dbReference type="EMBL" id="KAH7314833.1"/>
    </source>
</evidence>
<evidence type="ECO:0000256" key="8">
    <source>
        <dbReference type="ARBA" id="ARBA00022679"/>
    </source>
</evidence>
<dbReference type="GO" id="GO:0006487">
    <property type="term" value="P:protein N-linked glycosylation"/>
    <property type="evidence" value="ECO:0007669"/>
    <property type="project" value="TreeGrafter"/>
</dbReference>
<dbReference type="GO" id="GO:0008455">
    <property type="term" value="F:alpha-1,6-mannosylglycoprotein 2-beta-N-acetylglucosaminyltransferase activity"/>
    <property type="evidence" value="ECO:0007669"/>
    <property type="project" value="UniProtKB-EC"/>
</dbReference>
<dbReference type="GO" id="GO:0009312">
    <property type="term" value="P:oligosaccharide biosynthetic process"/>
    <property type="evidence" value="ECO:0007669"/>
    <property type="project" value="InterPro"/>
</dbReference>
<proteinExistence type="inferred from homology"/>
<dbReference type="OMA" id="ISEKFMA"/>
<evidence type="ECO:0000256" key="2">
    <source>
        <dbReference type="ARBA" id="ARBA00004323"/>
    </source>
</evidence>
<keyword evidence="7" id="KW-0328">Glycosyltransferase</keyword>
<evidence type="ECO:0000256" key="14">
    <source>
        <dbReference type="ARBA" id="ARBA00023136"/>
    </source>
</evidence>
<accession>A0A8T2SB61</accession>
<reference evidence="27" key="1">
    <citation type="submission" date="2021-08" db="EMBL/GenBank/DDBJ databases">
        <title>WGS assembly of Ceratopteris richardii.</title>
        <authorList>
            <person name="Marchant D.B."/>
            <person name="Chen G."/>
            <person name="Jenkins J."/>
            <person name="Shu S."/>
            <person name="Leebens-Mack J."/>
            <person name="Grimwood J."/>
            <person name="Schmutz J."/>
            <person name="Soltis P."/>
            <person name="Soltis D."/>
            <person name="Chen Z.-H."/>
        </authorList>
    </citation>
    <scope>NUCLEOTIDE SEQUENCE</scope>
    <source>
        <strain evidence="27">Whitten #5841</strain>
        <tissue evidence="27">Leaf</tissue>
    </source>
</reference>
<evidence type="ECO:0000313" key="28">
    <source>
        <dbReference type="Proteomes" id="UP000825935"/>
    </source>
</evidence>
<keyword evidence="11" id="KW-0735">Signal-anchor</keyword>
<feature type="binding site" evidence="23">
    <location>
        <position position="159"/>
    </location>
    <ligand>
        <name>substrate</name>
    </ligand>
</feature>